<proteinExistence type="predicted"/>
<dbReference type="PROSITE" id="PS00197">
    <property type="entry name" value="2FE2S_FER_1"/>
    <property type="match status" value="1"/>
</dbReference>
<dbReference type="PROSITE" id="PS51384">
    <property type="entry name" value="FAD_FR"/>
    <property type="match status" value="1"/>
</dbReference>
<evidence type="ECO:0000313" key="6">
    <source>
        <dbReference type="EMBL" id="SEK14117.1"/>
    </source>
</evidence>
<comment type="caution">
    <text evidence="6">The sequence shown here is derived from an EMBL/GenBank/DDBJ whole genome shotgun (WGS) entry which is preliminary data.</text>
</comment>
<dbReference type="InterPro" id="IPR006058">
    <property type="entry name" value="2Fe2S_fd_BS"/>
</dbReference>
<dbReference type="InterPro" id="IPR017927">
    <property type="entry name" value="FAD-bd_FR_type"/>
</dbReference>
<dbReference type="PROSITE" id="PS51085">
    <property type="entry name" value="2FE2S_FER_2"/>
    <property type="match status" value="1"/>
</dbReference>
<dbReference type="Gene3D" id="3.10.20.30">
    <property type="match status" value="1"/>
</dbReference>
<dbReference type="InterPro" id="IPR036010">
    <property type="entry name" value="2Fe-2S_ferredoxin-like_sf"/>
</dbReference>
<keyword evidence="2" id="KW-0001">2Fe-2S</keyword>
<dbReference type="Pfam" id="PF00111">
    <property type="entry name" value="Fer2"/>
    <property type="match status" value="1"/>
</dbReference>
<dbReference type="PANTHER" id="PTHR47354:SF5">
    <property type="entry name" value="PROTEIN RFBI"/>
    <property type="match status" value="1"/>
</dbReference>
<dbReference type="InterPro" id="IPR017938">
    <property type="entry name" value="Riboflavin_synthase-like_b-brl"/>
</dbReference>
<evidence type="ECO:0000256" key="1">
    <source>
        <dbReference type="ARBA" id="ARBA00001974"/>
    </source>
</evidence>
<dbReference type="EMBL" id="FNZM01000026">
    <property type="protein sequence ID" value="SEK14117.1"/>
    <property type="molecule type" value="Genomic_DNA"/>
</dbReference>
<dbReference type="InterPro" id="IPR001709">
    <property type="entry name" value="Flavoprot_Pyr_Nucl_cyt_Rdtase"/>
</dbReference>
<comment type="cofactor">
    <cofactor evidence="3">
        <name>[2Fe-2S] cluster</name>
        <dbReference type="ChEBI" id="CHEBI:190135"/>
    </cofactor>
</comment>
<dbReference type="PRINTS" id="PR00371">
    <property type="entry name" value="FPNCR"/>
</dbReference>
<reference evidence="6 7" key="1">
    <citation type="submission" date="2016-10" db="EMBL/GenBank/DDBJ databases">
        <authorList>
            <person name="Varghese N."/>
            <person name="Submissions S."/>
        </authorList>
    </citation>
    <scope>NUCLEOTIDE SEQUENCE [LARGE SCALE GENOMIC DNA]</scope>
    <source>
        <strain evidence="6 7">LMG 22274</strain>
    </source>
</reference>
<dbReference type="Pfam" id="PF00175">
    <property type="entry name" value="NAD_binding_1"/>
    <property type="match status" value="1"/>
</dbReference>
<keyword evidence="2" id="KW-0411">Iron-sulfur</keyword>
<accession>A0AAQ1JY12</accession>
<evidence type="ECO:0000256" key="2">
    <source>
        <dbReference type="ARBA" id="ARBA00022714"/>
    </source>
</evidence>
<dbReference type="Pfam" id="PF00970">
    <property type="entry name" value="FAD_binding_6"/>
    <property type="match status" value="1"/>
</dbReference>
<dbReference type="PANTHER" id="PTHR47354">
    <property type="entry name" value="NADH OXIDOREDUCTASE HCR"/>
    <property type="match status" value="1"/>
</dbReference>
<dbReference type="GeneID" id="61308404"/>
<dbReference type="RefSeq" id="WP_074987292.1">
    <property type="nucleotide sequence ID" value="NZ_CADFGN010000019.1"/>
</dbReference>
<feature type="domain" description="2Fe-2S ferredoxin-type" evidence="4">
    <location>
        <begin position="3"/>
        <end position="92"/>
    </location>
</feature>
<feature type="domain" description="FAD-binding FR-type" evidence="5">
    <location>
        <begin position="98"/>
        <end position="197"/>
    </location>
</feature>
<dbReference type="Gene3D" id="3.40.50.80">
    <property type="entry name" value="Nucleotide-binding domain of ferredoxin-NADP reductase (FNR) module"/>
    <property type="match status" value="1"/>
</dbReference>
<dbReference type="InterPro" id="IPR001433">
    <property type="entry name" value="OxRdtase_FAD/NAD-bd"/>
</dbReference>
<evidence type="ECO:0000313" key="7">
    <source>
        <dbReference type="Proteomes" id="UP000183529"/>
    </source>
</evidence>
<dbReference type="Gene3D" id="2.40.30.10">
    <property type="entry name" value="Translation factors"/>
    <property type="match status" value="1"/>
</dbReference>
<dbReference type="InterPro" id="IPR001041">
    <property type="entry name" value="2Fe-2S_ferredoxin-type"/>
</dbReference>
<protein>
    <submittedName>
        <fullName evidence="6">CDP-4-dehydro-6-deoxyglucose reductase</fullName>
    </submittedName>
</protein>
<dbReference type="CDD" id="cd00207">
    <property type="entry name" value="fer2"/>
    <property type="match status" value="1"/>
</dbReference>
<dbReference type="SUPFAM" id="SSF63380">
    <property type="entry name" value="Riboflavin synthase domain-like"/>
    <property type="match status" value="1"/>
</dbReference>
<evidence type="ECO:0000259" key="5">
    <source>
        <dbReference type="PROSITE" id="PS51384"/>
    </source>
</evidence>
<dbReference type="PRINTS" id="PR00410">
    <property type="entry name" value="PHEHYDRXLASE"/>
</dbReference>
<organism evidence="6 7">
    <name type="scientific">Paraburkholderia tropica</name>
    <dbReference type="NCBI Taxonomy" id="92647"/>
    <lineage>
        <taxon>Bacteria</taxon>
        <taxon>Pseudomonadati</taxon>
        <taxon>Pseudomonadota</taxon>
        <taxon>Betaproteobacteria</taxon>
        <taxon>Burkholderiales</taxon>
        <taxon>Burkholderiaceae</taxon>
        <taxon>Paraburkholderia</taxon>
    </lineage>
</organism>
<sequence length="345" mass="37741">MIYQIEIAETGERFAAQADESLLQAASNAGVALPHDCQLGGCGTCRVKVIRGAHEYEEFPFGLSQEEADAGYALACQARARSDMLIGAAQAGADVSAPTVVQARVIDVSVLGPDVRRLAVALPESLELKFNPGQYMNVLLENGERRSFSMASAAGAQALDFHIKRVPGGRFTDGGLSALRAGDALDVELPLGIFRFHAEDYRPLVMVATGTGLAPVKAILESLMDDPDCPPVSLYWGARTQADLYLHDEIQQWGARLYEFQYVPVLSRPHEGWSGRRGYVQHAVCEDFADLSEHAVYLCGSPAMIDDARHRFLQRGASIDHLYTDSFTFQHEAETQSLHQERETS</sequence>
<keyword evidence="2" id="KW-0479">Metal-binding</keyword>
<dbReference type="SUPFAM" id="SSF54292">
    <property type="entry name" value="2Fe-2S ferredoxin-like"/>
    <property type="match status" value="1"/>
</dbReference>
<gene>
    <name evidence="6" type="ORF">SAMN05216550_12685</name>
</gene>
<comment type="cofactor">
    <cofactor evidence="1">
        <name>FAD</name>
        <dbReference type="ChEBI" id="CHEBI:57692"/>
    </cofactor>
</comment>
<dbReference type="InterPro" id="IPR039261">
    <property type="entry name" value="FNR_nucleotide-bd"/>
</dbReference>
<dbReference type="Proteomes" id="UP000183529">
    <property type="component" value="Unassembled WGS sequence"/>
</dbReference>
<dbReference type="GO" id="GO:0016491">
    <property type="term" value="F:oxidoreductase activity"/>
    <property type="evidence" value="ECO:0007669"/>
    <property type="project" value="InterPro"/>
</dbReference>
<dbReference type="InterPro" id="IPR012675">
    <property type="entry name" value="Beta-grasp_dom_sf"/>
</dbReference>
<dbReference type="SUPFAM" id="SSF52343">
    <property type="entry name" value="Ferredoxin reductase-like, C-terminal NADP-linked domain"/>
    <property type="match status" value="1"/>
</dbReference>
<keyword evidence="2" id="KW-0408">Iron</keyword>
<dbReference type="GO" id="GO:0051537">
    <property type="term" value="F:2 iron, 2 sulfur cluster binding"/>
    <property type="evidence" value="ECO:0007669"/>
    <property type="project" value="UniProtKB-KW"/>
</dbReference>
<evidence type="ECO:0000259" key="4">
    <source>
        <dbReference type="PROSITE" id="PS51085"/>
    </source>
</evidence>
<evidence type="ECO:0000256" key="3">
    <source>
        <dbReference type="ARBA" id="ARBA00034078"/>
    </source>
</evidence>
<dbReference type="CDD" id="cd06189">
    <property type="entry name" value="flavin_oxioreductase"/>
    <property type="match status" value="1"/>
</dbReference>
<dbReference type="InterPro" id="IPR008333">
    <property type="entry name" value="Cbr1-like_FAD-bd_dom"/>
</dbReference>
<dbReference type="AlphaFoldDB" id="A0AAQ1JY12"/>
<dbReference type="InterPro" id="IPR050415">
    <property type="entry name" value="MRET"/>
</dbReference>
<name>A0AAQ1JY12_9BURK</name>